<dbReference type="Gene3D" id="1.10.1200.10">
    <property type="entry name" value="ACP-like"/>
    <property type="match status" value="1"/>
</dbReference>
<dbReference type="Pfam" id="PF02801">
    <property type="entry name" value="Ketoacyl-synt_C"/>
    <property type="match status" value="1"/>
</dbReference>
<dbReference type="SMART" id="SM00825">
    <property type="entry name" value="PKS_KS"/>
    <property type="match status" value="1"/>
</dbReference>
<gene>
    <name evidence="6" type="ORF">LVJ94_38760</name>
</gene>
<dbReference type="CDD" id="cd08952">
    <property type="entry name" value="KR_1_SDR_x"/>
    <property type="match status" value="1"/>
</dbReference>
<dbReference type="Pfam" id="PF00109">
    <property type="entry name" value="ketoacyl-synt"/>
    <property type="match status" value="1"/>
</dbReference>
<dbReference type="SMART" id="SM00827">
    <property type="entry name" value="PKS_AT"/>
    <property type="match status" value="1"/>
</dbReference>
<keyword evidence="3" id="KW-0808">Transferase</keyword>
<dbReference type="InterPro" id="IPR020841">
    <property type="entry name" value="PKS_Beta-ketoAc_synthase_dom"/>
</dbReference>
<dbReference type="SMART" id="SM00823">
    <property type="entry name" value="PKS_PP"/>
    <property type="match status" value="1"/>
</dbReference>
<feature type="domain" description="Ketosynthase family 3 (KS3)" evidence="5">
    <location>
        <begin position="37"/>
        <end position="462"/>
    </location>
</feature>
<dbReference type="InterPro" id="IPR016036">
    <property type="entry name" value="Malonyl_transacylase_ACP-bd"/>
</dbReference>
<evidence type="ECO:0000259" key="4">
    <source>
        <dbReference type="PROSITE" id="PS50075"/>
    </source>
</evidence>
<dbReference type="SUPFAM" id="SSF47336">
    <property type="entry name" value="ACP-like"/>
    <property type="match status" value="1"/>
</dbReference>
<dbReference type="PANTHER" id="PTHR43775:SF37">
    <property type="entry name" value="SI:DKEY-61P9.11"/>
    <property type="match status" value="1"/>
</dbReference>
<dbReference type="Proteomes" id="UP001374803">
    <property type="component" value="Chromosome"/>
</dbReference>
<dbReference type="InterPro" id="IPR016039">
    <property type="entry name" value="Thiolase-like"/>
</dbReference>
<evidence type="ECO:0000256" key="1">
    <source>
        <dbReference type="ARBA" id="ARBA00022450"/>
    </source>
</evidence>
<dbReference type="Pfam" id="PF00698">
    <property type="entry name" value="Acyl_transf_1"/>
    <property type="match status" value="1"/>
</dbReference>
<dbReference type="InterPro" id="IPR057326">
    <property type="entry name" value="KR_dom"/>
</dbReference>
<dbReference type="SUPFAM" id="SSF53901">
    <property type="entry name" value="Thiolase-like"/>
    <property type="match status" value="1"/>
</dbReference>
<dbReference type="RefSeq" id="WP_394832462.1">
    <property type="nucleotide sequence ID" value="NZ_CP089929.1"/>
</dbReference>
<dbReference type="Gene3D" id="3.40.47.10">
    <property type="match status" value="1"/>
</dbReference>
<dbReference type="Gene3D" id="3.40.366.10">
    <property type="entry name" value="Malonyl-Coenzyme A Acyl Carrier Protein, domain 2"/>
    <property type="match status" value="1"/>
</dbReference>
<dbReference type="InterPro" id="IPR036291">
    <property type="entry name" value="NAD(P)-bd_dom_sf"/>
</dbReference>
<dbReference type="InterPro" id="IPR001227">
    <property type="entry name" value="Ac_transferase_dom_sf"/>
</dbReference>
<dbReference type="InterPro" id="IPR009081">
    <property type="entry name" value="PP-bd_ACP"/>
</dbReference>
<keyword evidence="2" id="KW-0597">Phosphoprotein</keyword>
<evidence type="ECO:0000313" key="7">
    <source>
        <dbReference type="Proteomes" id="UP001374803"/>
    </source>
</evidence>
<name>A0ABZ2KWH4_9BACT</name>
<dbReference type="SUPFAM" id="SSF51735">
    <property type="entry name" value="NAD(P)-binding Rossmann-fold domains"/>
    <property type="match status" value="2"/>
</dbReference>
<feature type="domain" description="Carrier" evidence="4">
    <location>
        <begin position="1389"/>
        <end position="1467"/>
    </location>
</feature>
<dbReference type="CDD" id="cd00833">
    <property type="entry name" value="PKS"/>
    <property type="match status" value="1"/>
</dbReference>
<evidence type="ECO:0000256" key="3">
    <source>
        <dbReference type="ARBA" id="ARBA00022679"/>
    </source>
</evidence>
<dbReference type="PROSITE" id="PS50075">
    <property type="entry name" value="CARRIER"/>
    <property type="match status" value="1"/>
</dbReference>
<dbReference type="InterPro" id="IPR013968">
    <property type="entry name" value="PKS_KR"/>
</dbReference>
<dbReference type="PANTHER" id="PTHR43775">
    <property type="entry name" value="FATTY ACID SYNTHASE"/>
    <property type="match status" value="1"/>
</dbReference>
<dbReference type="SUPFAM" id="SSF55048">
    <property type="entry name" value="Probable ACP-binding domain of malonyl-CoA ACP transacylase"/>
    <property type="match status" value="1"/>
</dbReference>
<dbReference type="InterPro" id="IPR014043">
    <property type="entry name" value="Acyl_transferase_dom"/>
</dbReference>
<accession>A0ABZ2KWH4</accession>
<reference evidence="6" key="1">
    <citation type="submission" date="2021-12" db="EMBL/GenBank/DDBJ databases">
        <title>Discovery of the Pendulisporaceae a myxobacterial family with distinct sporulation behavior and unique specialized metabolism.</title>
        <authorList>
            <person name="Garcia R."/>
            <person name="Popoff A."/>
            <person name="Bader C.D."/>
            <person name="Loehr J."/>
            <person name="Walesch S."/>
            <person name="Walt C."/>
            <person name="Boldt J."/>
            <person name="Bunk B."/>
            <person name="Haeckl F.J.F.P.J."/>
            <person name="Gunesch A.P."/>
            <person name="Birkelbach J."/>
            <person name="Nuebel U."/>
            <person name="Pietschmann T."/>
            <person name="Bach T."/>
            <person name="Mueller R."/>
        </authorList>
    </citation>
    <scope>NUCLEOTIDE SEQUENCE</scope>
    <source>
        <strain evidence="6">MSr11367</strain>
    </source>
</reference>
<dbReference type="PROSITE" id="PS00606">
    <property type="entry name" value="KS3_1"/>
    <property type="match status" value="1"/>
</dbReference>
<dbReference type="InterPro" id="IPR020806">
    <property type="entry name" value="PKS_PP-bd"/>
</dbReference>
<evidence type="ECO:0000256" key="2">
    <source>
        <dbReference type="ARBA" id="ARBA00022553"/>
    </source>
</evidence>
<proteinExistence type="predicted"/>
<dbReference type="SUPFAM" id="SSF52151">
    <property type="entry name" value="FabD/lysophospholipase-like"/>
    <property type="match status" value="1"/>
</dbReference>
<dbReference type="Pfam" id="PF00550">
    <property type="entry name" value="PP-binding"/>
    <property type="match status" value="1"/>
</dbReference>
<keyword evidence="7" id="KW-1185">Reference proteome</keyword>
<dbReference type="EMBL" id="CP089983">
    <property type="protein sequence ID" value="WXB02837.1"/>
    <property type="molecule type" value="Genomic_DNA"/>
</dbReference>
<evidence type="ECO:0000313" key="6">
    <source>
        <dbReference type="EMBL" id="WXB02837.1"/>
    </source>
</evidence>
<dbReference type="InterPro" id="IPR036736">
    <property type="entry name" value="ACP-like_sf"/>
</dbReference>
<dbReference type="InterPro" id="IPR014030">
    <property type="entry name" value="Ketoacyl_synth_N"/>
</dbReference>
<dbReference type="Pfam" id="PF08659">
    <property type="entry name" value="KR"/>
    <property type="match status" value="1"/>
</dbReference>
<dbReference type="Pfam" id="PF16197">
    <property type="entry name" value="KAsynt_C_assoc"/>
    <property type="match status" value="1"/>
</dbReference>
<dbReference type="SMART" id="SM01294">
    <property type="entry name" value="PKS_PP_betabranch"/>
    <property type="match status" value="1"/>
</dbReference>
<organism evidence="6 7">
    <name type="scientific">Pendulispora rubella</name>
    <dbReference type="NCBI Taxonomy" id="2741070"/>
    <lineage>
        <taxon>Bacteria</taxon>
        <taxon>Pseudomonadati</taxon>
        <taxon>Myxococcota</taxon>
        <taxon>Myxococcia</taxon>
        <taxon>Myxococcales</taxon>
        <taxon>Sorangiineae</taxon>
        <taxon>Pendulisporaceae</taxon>
        <taxon>Pendulispora</taxon>
    </lineage>
</organism>
<dbReference type="InterPro" id="IPR050091">
    <property type="entry name" value="PKS_NRPS_Biosynth_Enz"/>
</dbReference>
<dbReference type="InterPro" id="IPR016035">
    <property type="entry name" value="Acyl_Trfase/lysoPLipase"/>
</dbReference>
<dbReference type="InterPro" id="IPR032821">
    <property type="entry name" value="PKS_assoc"/>
</dbReference>
<protein>
    <submittedName>
        <fullName evidence="6">Type I polyketide synthase</fullName>
    </submittedName>
</protein>
<sequence>MSGILDKLDKLDPANRRLLAEKLRQTKEKHATRAGHIEPIAVVGIACRFPGGARNPDRFWELLMQGRSGVSRVPADRFDIDHYHDEDPAAPGAILSDRGAFIDGVDAFDAAFFGVSPREARRMDPQHRQLLEVAWEALENAGLTQASLRSDDVGGVFIGLMGNDYFATVQESPANIDAYASTGTHYSFAANRLSFHLDLKGPSMAIDSACSSSLVAVHQACQSLRVRDCDFALAGGVNLVLSPTLSISYSKWGMLSPDGECKTFDASANGFVRGEGAGVVVLKRLDDALAHGDPILAVVRGSAVNQDGATSVITAPNGLAQQTLIRRALKVAGVDAGAVGYVETHGTGTSLGDPIEVEALNETYGKAAGEGACVLGAVKTNVGHLEGAAGIAGFIKAVLAVQHGQIPPNRNFRQLNPLIRLEGSRLCLAGEVTDWTTPKDQRFAAVSSFGAGGTNAHVIVQGAPEPAPRTENAPAGASFVCVSAKSERSLRKQVERLGGWLRREGCHSRIEDMAYTAFQRRNHFEHRAAFTVDSPEGLLEAAESFLAGRAGPSWSRGVGTAQSERPVFVFSGQGSQWRGMGRGLMAHSPRFAAEIAAIDRDFLALAGWSIAECLQSGRELDATEIAQPCLFAVQMALVACLEEMGIRPAAVVGHSVGEITAACVAGLMDRAAATALVFHRARLMQRLTGAGKMAAIGLAPEDVEARLGVELSVAAVNGPRSVVVAGEAAPLEAMVQTLRAEGVFTRMLPVDYAFHSPQADAILEELRRAVDGIFGAGVRMPAPRLPIVSTVTGAELSPGTAHGDHWTQNVRRPVVFAQAVAQLIGQGHDAFLEVSPHPVLNVDLRESFQAHDAHAQAVATLRREQDEALCLRAVPAALYTAGLSPDVLSGPRQGSLIALPNYAWEHRRHWLDTAKSARCSWVHALDWDDVPVPPASPRKASWLVVGAATEFVEALCAHLHAHGHAVSRATPDAVRAVVAVSEFDRVDFVVYVPESDEESHVASSCLSLLRLVQALEKASSPSKVWVVTRGAQAVVPGDAVRPFAAPVWGLGRGLALEAPRSMAGLIDLSHDEVAPLVEAMLHPGGEDQIALRGDRRYALRLRPRSEDAGHSAQPWELDAAGLYLVTGGTRGLGLLAAKRLAERGARHLALVGRRAPGADAIRELEDLGASVSVHAADVSDPAAMRALFESWKRPLKGIVHAAGVSRDVPFAEVDQVLLAETLAPKVAGAWCLHQLSLEHPLDFFVMYSSAASVWGSSGLAPYAAANEFLNALAAHRRGLGLPALSVCWGMWDAEGMTTAERRQSWTRLGLRAMAPERALDALEDLLASRATVAAVADVKWATFRPIYEMNGRRPLLAALAEGAPAPAPPREVEPPVSLKDQWQREPVAQQRERVLALLRETAAQVLGLDARTTISAEQGLFSMGFDSVTAVEFSIRLNRLLSTGYSATMVFDHPTLKEICDLVLHDCFGWTSEPADETQGHDLEALLAFVENVNDDDAERMLAQPT</sequence>
<evidence type="ECO:0000259" key="5">
    <source>
        <dbReference type="PROSITE" id="PS52004"/>
    </source>
</evidence>
<dbReference type="Gene3D" id="3.40.50.720">
    <property type="entry name" value="NAD(P)-binding Rossmann-like Domain"/>
    <property type="match status" value="1"/>
</dbReference>
<keyword evidence="1" id="KW-0596">Phosphopantetheine</keyword>
<dbReference type="PROSITE" id="PS52004">
    <property type="entry name" value="KS3_2"/>
    <property type="match status" value="1"/>
</dbReference>
<dbReference type="InterPro" id="IPR014031">
    <property type="entry name" value="Ketoacyl_synth_C"/>
</dbReference>
<dbReference type="InterPro" id="IPR018201">
    <property type="entry name" value="Ketoacyl_synth_AS"/>
</dbReference>
<dbReference type="SMART" id="SM00822">
    <property type="entry name" value="PKS_KR"/>
    <property type="match status" value="1"/>
</dbReference>
<dbReference type="Gene3D" id="3.30.70.3290">
    <property type="match status" value="1"/>
</dbReference>